<evidence type="ECO:0000256" key="1">
    <source>
        <dbReference type="SAM" id="Phobius"/>
    </source>
</evidence>
<dbReference type="EMBL" id="BARV01041564">
    <property type="protein sequence ID" value="GAI51925.1"/>
    <property type="molecule type" value="Genomic_DNA"/>
</dbReference>
<feature type="non-terminal residue" evidence="2">
    <location>
        <position position="1"/>
    </location>
</feature>
<proteinExistence type="predicted"/>
<keyword evidence="1" id="KW-1133">Transmembrane helix</keyword>
<feature type="transmembrane region" description="Helical" evidence="1">
    <location>
        <begin position="12"/>
        <end position="33"/>
    </location>
</feature>
<dbReference type="AlphaFoldDB" id="X1QLQ7"/>
<feature type="transmembrane region" description="Helical" evidence="1">
    <location>
        <begin position="53"/>
        <end position="74"/>
    </location>
</feature>
<comment type="caution">
    <text evidence="2">The sequence shown here is derived from an EMBL/GenBank/DDBJ whole genome shotgun (WGS) entry which is preliminary data.</text>
</comment>
<reference evidence="2" key="1">
    <citation type="journal article" date="2014" name="Front. Microbiol.">
        <title>High frequency of phylogenetically diverse reductive dehalogenase-homologous genes in deep subseafloor sedimentary metagenomes.</title>
        <authorList>
            <person name="Kawai M."/>
            <person name="Futagami T."/>
            <person name="Toyoda A."/>
            <person name="Takaki Y."/>
            <person name="Nishi S."/>
            <person name="Hori S."/>
            <person name="Arai W."/>
            <person name="Tsubouchi T."/>
            <person name="Morono Y."/>
            <person name="Uchiyama I."/>
            <person name="Ito T."/>
            <person name="Fujiyama A."/>
            <person name="Inagaki F."/>
            <person name="Takami H."/>
        </authorList>
    </citation>
    <scope>NUCLEOTIDE SEQUENCE</scope>
    <source>
        <strain evidence="2">Expedition CK06-06</strain>
    </source>
</reference>
<protein>
    <submittedName>
        <fullName evidence="2">Uncharacterized protein</fullName>
    </submittedName>
</protein>
<accession>X1QLQ7</accession>
<keyword evidence="1" id="KW-0472">Membrane</keyword>
<name>X1QLQ7_9ZZZZ</name>
<keyword evidence="1" id="KW-0812">Transmembrane</keyword>
<evidence type="ECO:0000313" key="2">
    <source>
        <dbReference type="EMBL" id="GAI51925.1"/>
    </source>
</evidence>
<gene>
    <name evidence="2" type="ORF">S06H3_62864</name>
</gene>
<organism evidence="2">
    <name type="scientific">marine sediment metagenome</name>
    <dbReference type="NCBI Taxonomy" id="412755"/>
    <lineage>
        <taxon>unclassified sequences</taxon>
        <taxon>metagenomes</taxon>
        <taxon>ecological metagenomes</taxon>
    </lineage>
</organism>
<sequence length="82" mass="9526">SEKPLVGYKRLWAFVYLILALATNLLYVGYVIIPNVVKKTLYASDYMQWVLVNFFLIIILMILFFAKFILVTFAKVEDKVTA</sequence>